<proteinExistence type="predicted"/>
<dbReference type="EMBL" id="CAXIEN010000084">
    <property type="protein sequence ID" value="CAL1275467.1"/>
    <property type="molecule type" value="Genomic_DNA"/>
</dbReference>
<accession>A0AAV1ZUK2</accession>
<name>A0AAV1ZUK2_9ARAC</name>
<dbReference type="AlphaFoldDB" id="A0AAV1ZUK2"/>
<sequence>MEENNWRCPRCFKHVESSVAKCSCTLNMASQQHEYKGVDRYEFHQTEYRFRQQEQNCQNNFFRIDDNVSIRQNNTTDIESSPNNANEIMLGFPRERNYEADRDYFRHMFHKSGERNIPFCMKDLLFQNKTYRGTASENKCRQNFSSYTTASKEILTLTTPVSNLNKNKKQDHLECPPKHPWYQCSQPGGSLAQGFNRQEQTILARFRSGHLKSMKFSEGSKNFKICTNCSSEQASPYHVLECLGLTKQDLADDPLMVLDYLRVPIHVYDEYEEKSMKD</sequence>
<dbReference type="Proteomes" id="UP001497382">
    <property type="component" value="Unassembled WGS sequence"/>
</dbReference>
<organism evidence="1 2">
    <name type="scientific">Larinioides sclopetarius</name>
    <dbReference type="NCBI Taxonomy" id="280406"/>
    <lineage>
        <taxon>Eukaryota</taxon>
        <taxon>Metazoa</taxon>
        <taxon>Ecdysozoa</taxon>
        <taxon>Arthropoda</taxon>
        <taxon>Chelicerata</taxon>
        <taxon>Arachnida</taxon>
        <taxon>Araneae</taxon>
        <taxon>Araneomorphae</taxon>
        <taxon>Entelegynae</taxon>
        <taxon>Araneoidea</taxon>
        <taxon>Araneidae</taxon>
        <taxon>Larinioides</taxon>
    </lineage>
</organism>
<evidence type="ECO:0000313" key="2">
    <source>
        <dbReference type="Proteomes" id="UP001497382"/>
    </source>
</evidence>
<comment type="caution">
    <text evidence="1">The sequence shown here is derived from an EMBL/GenBank/DDBJ whole genome shotgun (WGS) entry which is preliminary data.</text>
</comment>
<protein>
    <submittedName>
        <fullName evidence="1">Uncharacterized protein</fullName>
    </submittedName>
</protein>
<gene>
    <name evidence="1" type="ORF">LARSCL_LOCUS8084</name>
</gene>
<keyword evidence="2" id="KW-1185">Reference proteome</keyword>
<evidence type="ECO:0000313" key="1">
    <source>
        <dbReference type="EMBL" id="CAL1275467.1"/>
    </source>
</evidence>
<reference evidence="1 2" key="1">
    <citation type="submission" date="2024-04" db="EMBL/GenBank/DDBJ databases">
        <authorList>
            <person name="Rising A."/>
            <person name="Reimegard J."/>
            <person name="Sonavane S."/>
            <person name="Akerstrom W."/>
            <person name="Nylinder S."/>
            <person name="Hedman E."/>
            <person name="Kallberg Y."/>
        </authorList>
    </citation>
    <scope>NUCLEOTIDE SEQUENCE [LARGE SCALE GENOMIC DNA]</scope>
</reference>